<dbReference type="PROSITE" id="PS50275">
    <property type="entry name" value="SAC"/>
    <property type="match status" value="1"/>
</dbReference>
<name>Q75AB9_EREGS</name>
<dbReference type="AlphaFoldDB" id="Q75AB9"/>
<dbReference type="FunFam" id="3.60.10.10:FF:000029">
    <property type="entry name" value="Inositol polyphosphate 5-phosphatase"/>
    <property type="match status" value="1"/>
</dbReference>
<dbReference type="SUPFAM" id="SSF56219">
    <property type="entry name" value="DNase I-like"/>
    <property type="match status" value="1"/>
</dbReference>
<evidence type="ECO:0000256" key="7">
    <source>
        <dbReference type="ARBA" id="ARBA00022583"/>
    </source>
</evidence>
<evidence type="ECO:0000259" key="10">
    <source>
        <dbReference type="PROSITE" id="PS50275"/>
    </source>
</evidence>
<protein>
    <recommendedName>
        <fullName evidence="4">phosphoinositide 5-phosphatase</fullName>
        <ecNumber evidence="4">3.1.3.36</ecNumber>
    </recommendedName>
</protein>
<evidence type="ECO:0000313" key="12">
    <source>
        <dbReference type="Proteomes" id="UP000000591"/>
    </source>
</evidence>
<gene>
    <name evidence="11" type="ORF">AGOS_ADL002C</name>
</gene>
<dbReference type="GO" id="GO:0004439">
    <property type="term" value="F:phosphatidylinositol-4,5-bisphosphate 5-phosphatase activity"/>
    <property type="evidence" value="ECO:0000318"/>
    <property type="project" value="GO_Central"/>
</dbReference>
<evidence type="ECO:0000256" key="8">
    <source>
        <dbReference type="ARBA" id="ARBA00022801"/>
    </source>
</evidence>
<dbReference type="HOGENOM" id="CLU_003016_2_1_1"/>
<dbReference type="InterPro" id="IPR000300">
    <property type="entry name" value="IPPc"/>
</dbReference>
<dbReference type="GO" id="GO:0046856">
    <property type="term" value="P:phosphatidylinositol dephosphorylation"/>
    <property type="evidence" value="ECO:0007669"/>
    <property type="project" value="EnsemblFungi"/>
</dbReference>
<dbReference type="InterPro" id="IPR036691">
    <property type="entry name" value="Endo/exonu/phosph_ase_sf"/>
</dbReference>
<feature type="domain" description="SAC" evidence="10">
    <location>
        <begin position="148"/>
        <end position="478"/>
    </location>
</feature>
<comment type="subcellular location">
    <subcellularLocation>
        <location evidence="1">Cytoplasm</location>
    </subcellularLocation>
</comment>
<dbReference type="PANTHER" id="PTHR11200">
    <property type="entry name" value="INOSITOL 5-PHOSPHATASE"/>
    <property type="match status" value="1"/>
</dbReference>
<dbReference type="PANTHER" id="PTHR11200:SF269">
    <property type="entry name" value="PHOSPHATIDYLINOSITOL 4,5-BISPHOSPHATE 5-PHOSPHATASE INP51"/>
    <property type="match status" value="1"/>
</dbReference>
<evidence type="ECO:0000256" key="1">
    <source>
        <dbReference type="ARBA" id="ARBA00004496"/>
    </source>
</evidence>
<evidence type="ECO:0000256" key="4">
    <source>
        <dbReference type="ARBA" id="ARBA00013044"/>
    </source>
</evidence>
<dbReference type="Pfam" id="PF22669">
    <property type="entry name" value="Exo_endo_phos2"/>
    <property type="match status" value="1"/>
</dbReference>
<evidence type="ECO:0000256" key="6">
    <source>
        <dbReference type="ARBA" id="ARBA00022490"/>
    </source>
</evidence>
<dbReference type="SMART" id="SM00128">
    <property type="entry name" value="IPPc"/>
    <property type="match status" value="1"/>
</dbReference>
<keyword evidence="6" id="KW-0963">Cytoplasm</keyword>
<keyword evidence="5" id="KW-0813">Transport</keyword>
<evidence type="ECO:0000313" key="11">
    <source>
        <dbReference type="EMBL" id="AAS51919.1"/>
    </source>
</evidence>
<dbReference type="Pfam" id="PF02383">
    <property type="entry name" value="Syja_N"/>
    <property type="match status" value="1"/>
</dbReference>
<dbReference type="GO" id="GO:0052658">
    <property type="term" value="F:inositol-1,4,5-trisphosphate 5-phosphatase activity"/>
    <property type="evidence" value="ECO:0000318"/>
    <property type="project" value="GO_Central"/>
</dbReference>
<comment type="similarity">
    <text evidence="2">Belongs to the synaptojanin family.</text>
</comment>
<proteinExistence type="inferred from homology"/>
<organism evidence="11 12">
    <name type="scientific">Eremothecium gossypii (strain ATCC 10895 / CBS 109.51 / FGSC 9923 / NRRL Y-1056)</name>
    <name type="common">Yeast</name>
    <name type="synonym">Ashbya gossypii</name>
    <dbReference type="NCBI Taxonomy" id="284811"/>
    <lineage>
        <taxon>Eukaryota</taxon>
        <taxon>Fungi</taxon>
        <taxon>Dikarya</taxon>
        <taxon>Ascomycota</taxon>
        <taxon>Saccharomycotina</taxon>
        <taxon>Saccharomycetes</taxon>
        <taxon>Saccharomycetales</taxon>
        <taxon>Saccharomycetaceae</taxon>
        <taxon>Eremothecium</taxon>
    </lineage>
</organism>
<evidence type="ECO:0000256" key="5">
    <source>
        <dbReference type="ARBA" id="ARBA00022448"/>
    </source>
</evidence>
<dbReference type="eggNOG" id="KOG0566">
    <property type="taxonomic scope" value="Eukaryota"/>
</dbReference>
<dbReference type="GO" id="GO:0006897">
    <property type="term" value="P:endocytosis"/>
    <property type="evidence" value="ECO:0007669"/>
    <property type="project" value="UniProtKB-KW"/>
</dbReference>
<dbReference type="GO" id="GO:0005737">
    <property type="term" value="C:cytoplasm"/>
    <property type="evidence" value="ECO:0000318"/>
    <property type="project" value="GO_Central"/>
</dbReference>
<dbReference type="FunCoup" id="Q75AB9">
    <property type="interactions" value="39"/>
</dbReference>
<keyword evidence="12" id="KW-1185">Reference proteome</keyword>
<dbReference type="InterPro" id="IPR046985">
    <property type="entry name" value="IP5"/>
</dbReference>
<dbReference type="EC" id="3.1.3.36" evidence="4"/>
<reference evidence="11 12" key="1">
    <citation type="journal article" date="2004" name="Science">
        <title>The Ashbya gossypii genome as a tool for mapping the ancient Saccharomyces cerevisiae genome.</title>
        <authorList>
            <person name="Dietrich F.S."/>
            <person name="Voegeli S."/>
            <person name="Brachat S."/>
            <person name="Lerch A."/>
            <person name="Gates K."/>
            <person name="Steiner S."/>
            <person name="Mohr C."/>
            <person name="Pohlmann R."/>
            <person name="Luedi P."/>
            <person name="Choi S."/>
            <person name="Wing R.A."/>
            <person name="Flavier A."/>
            <person name="Gaffney T.D."/>
            <person name="Philippsen P."/>
        </authorList>
    </citation>
    <scope>NUCLEOTIDE SEQUENCE [LARGE SCALE GENOMIC DNA]</scope>
    <source>
        <strain evidence="12">ATCC 10895 / CBS 109.51 / FGSC 9923 / NRRL Y-1056</strain>
    </source>
</reference>
<dbReference type="GeneID" id="4620243"/>
<dbReference type="GO" id="GO:0015031">
    <property type="term" value="P:protein transport"/>
    <property type="evidence" value="ECO:0007669"/>
    <property type="project" value="UniProtKB-KW"/>
</dbReference>
<evidence type="ECO:0000256" key="2">
    <source>
        <dbReference type="ARBA" id="ARBA00008943"/>
    </source>
</evidence>
<dbReference type="RefSeq" id="NP_984095.1">
    <property type="nucleotide sequence ID" value="NM_209448.1"/>
</dbReference>
<dbReference type="GO" id="GO:0016020">
    <property type="term" value="C:membrane"/>
    <property type="evidence" value="ECO:0000318"/>
    <property type="project" value="GO_Central"/>
</dbReference>
<keyword evidence="7" id="KW-0254">Endocytosis</keyword>
<keyword evidence="9" id="KW-0653">Protein transport</keyword>
<dbReference type="OrthoDB" id="405996at2759"/>
<dbReference type="Proteomes" id="UP000000591">
    <property type="component" value="Chromosome IV"/>
</dbReference>
<dbReference type="STRING" id="284811.Q75AB9"/>
<dbReference type="GO" id="GO:0043813">
    <property type="term" value="F:phosphatidylinositol-3,5-bisphosphate 5-phosphatase activity"/>
    <property type="evidence" value="ECO:0000318"/>
    <property type="project" value="GO_Central"/>
</dbReference>
<dbReference type="EMBL" id="AE016817">
    <property type="protein sequence ID" value="AAS51919.1"/>
    <property type="molecule type" value="Genomic_DNA"/>
</dbReference>
<evidence type="ECO:0000256" key="3">
    <source>
        <dbReference type="ARBA" id="ARBA00009678"/>
    </source>
</evidence>
<sequence>MKLFVRKEPRAIALASNDYVLVFERSKNNPKQPQVKNAPPTIMVKTMSEASLVNGGGFVEWTAFLIKGLLGVIHVRNQVFIGLITGVKDVAKPRWRIRDGKMKSIESIFQILSVNFYCLDSPLYDQWLYYVSEICQEKLLTEHPCAPLKKLFSDGTFYYSRDFDISNVLQERGLKHRIENTIENQEKKFIWNLNLMSEILQLRGRITPAELQAFDGGQFLTFLIRGFCKTVFANEIHSPTSLTLISKTSIEDLDSINDFQKGIDEEGNVARFIESELIIQTERYLFAYVQTSADIPLSWEVVEGQLLHSKKLKLTKSPERIQATFDRHFDDMISRYGVISIVNLVKHRSSSQETLSGAYKACAEVKELHYTAVDYPVDVIKKSPYKLMYFLRDDIYEFGAFAYDIARGVYVGKQTGSFRVSAVDATSKMNLVEMCISREVLDLTTDELEDFAITTSLVKKHEALWSDNDFWLHRIHTKNIKNPAKYKKVYSQVFSLSSKVLLYDPLHAHIAKCLKKLKNEYTYEKEISIFAGTFNVNGKQCKDEAMGTWLFPPNGESEGNYADIYVIGLEEVVELTPGHMLSTDPMSKQFWEKTILRHLNSQEGRHYNCIGTNQLGGVLLLLYVNESECSKIKHLEYDVKKTGFGGISANKGAAAIRFMYSATKFCFIVSHLAAGLENVEQRHSDYKTIMKSIGFSRGKRIKDHDGIIWMGDFNYRILLSNEEVRRAILEGDYGKLFEKDQLNQQMIAGESFPYFNEMEITFPPTYKFDPGTKSYDTSEKMRIPAWTDRILNRGEILKAISYGCAEDVIFSDHRPVYATFKARTTVVDEEQRGQLSRIIHERLTEMFSGLNDEQKYAFLVDSELIVDKIEMEGKLPLVSQVKKGKRLPPPSSDLRKWWIGNGKQVRITLDVDPKKQMLNPERPVNPFIPGEDGQAYVVPKSRLNN</sequence>
<dbReference type="InterPro" id="IPR002013">
    <property type="entry name" value="SAC_dom"/>
</dbReference>
<keyword evidence="8" id="KW-0378">Hydrolase</keyword>
<reference evidence="12" key="2">
    <citation type="journal article" date="2013" name="G3 (Bethesda)">
        <title>Genomes of Ashbya fungi isolated from insects reveal four mating-type loci, numerous translocations, lack of transposons, and distinct gene duplications.</title>
        <authorList>
            <person name="Dietrich F.S."/>
            <person name="Voegeli S."/>
            <person name="Kuo S."/>
            <person name="Philippsen P."/>
        </authorList>
    </citation>
    <scope>GENOME REANNOTATION</scope>
    <source>
        <strain evidence="12">ATCC 10895 / CBS 109.51 / FGSC 9923 / NRRL Y-1056</strain>
    </source>
</reference>
<dbReference type="InParanoid" id="Q75AB9"/>
<evidence type="ECO:0000256" key="9">
    <source>
        <dbReference type="ARBA" id="ARBA00022927"/>
    </source>
</evidence>
<dbReference type="Gene3D" id="3.60.10.10">
    <property type="entry name" value="Endonuclease/exonuclease/phosphatase"/>
    <property type="match status" value="1"/>
</dbReference>
<dbReference type="KEGG" id="ago:AGOS_ADL002C"/>
<comment type="similarity">
    <text evidence="3">In the central section; belongs to the inositol 1,4,5-trisphosphate 5-phosphatase family.</text>
</comment>
<accession>Q75AB9</accession>
<dbReference type="OMA" id="KWWIGNG"/>